<proteinExistence type="predicted"/>
<reference evidence="2 4" key="1">
    <citation type="journal article" date="2020" name="Stud. Mycol.">
        <title>101 Dothideomycetes genomes: a test case for predicting lifestyles and emergence of pathogens.</title>
        <authorList>
            <person name="Haridas S."/>
            <person name="Albert R."/>
            <person name="Binder M."/>
            <person name="Bloem J."/>
            <person name="Labutti K."/>
            <person name="Salamov A."/>
            <person name="Andreopoulos B."/>
            <person name="Baker S."/>
            <person name="Barry K."/>
            <person name="Bills G."/>
            <person name="Bluhm B."/>
            <person name="Cannon C."/>
            <person name="Castanera R."/>
            <person name="Culley D."/>
            <person name="Daum C."/>
            <person name="Ezra D."/>
            <person name="Gonzalez J."/>
            <person name="Henrissat B."/>
            <person name="Kuo A."/>
            <person name="Liang C."/>
            <person name="Lipzen A."/>
            <person name="Lutzoni F."/>
            <person name="Magnuson J."/>
            <person name="Mondo S."/>
            <person name="Nolan M."/>
            <person name="Ohm R."/>
            <person name="Pangilinan J."/>
            <person name="Park H.-J."/>
            <person name="Ramirez L."/>
            <person name="Alfaro M."/>
            <person name="Sun H."/>
            <person name="Tritt A."/>
            <person name="Yoshinaga Y."/>
            <person name="Zwiers L.-H."/>
            <person name="Turgeon B."/>
            <person name="Goodwin S."/>
            <person name="Spatafora J."/>
            <person name="Crous P."/>
            <person name="Grigoriev I."/>
        </authorList>
    </citation>
    <scope>NUCLEOTIDE SEQUENCE</scope>
    <source>
        <strain evidence="2 4">CBS 304.34</strain>
    </source>
</reference>
<dbReference type="EMBL" id="MU003713">
    <property type="protein sequence ID" value="KAF2804435.1"/>
    <property type="molecule type" value="Genomic_DNA"/>
</dbReference>
<dbReference type="Gene3D" id="1.10.150.90">
    <property type="entry name" value="Immunodeficiency lentiviruses, gag gene matrix protein p17"/>
    <property type="match status" value="1"/>
</dbReference>
<accession>A0A6A6Y8H7</accession>
<evidence type="ECO:0000313" key="4">
    <source>
        <dbReference type="RefSeq" id="XP_033571399.1"/>
    </source>
</evidence>
<feature type="domain" description="CHAT" evidence="1">
    <location>
        <begin position="245"/>
        <end position="566"/>
    </location>
</feature>
<keyword evidence="3" id="KW-1185">Reference proteome</keyword>
<dbReference type="Proteomes" id="UP000504636">
    <property type="component" value="Unplaced"/>
</dbReference>
<reference evidence="4" key="3">
    <citation type="submission" date="2025-04" db="UniProtKB">
        <authorList>
            <consortium name="RefSeq"/>
        </authorList>
    </citation>
    <scope>IDENTIFICATION</scope>
    <source>
        <strain evidence="4">CBS 304.34</strain>
    </source>
</reference>
<sequence length="567" mass="62773">MDNLNRAVDVANIAVEATPQDHPDRAAILSNLGNRLGTRFERTGFMDDLNRALSCFKGGWDCHTSPPSIRIGLASMAAAVALNAEKEVQYALELLELGRCVIAGLLLELRTDISDLREQHPRLATEFEILRNKLDAPSSGIGLVGDATPSWTSQANRRIEADQKFNLVIAKIRDQPTFQNFLLPPTRDELMAAADQGPIVIINVSSYRCDAFLIEHHRIRVLPLPNLTEEKLNQRVQQQSVGSTPVLQWLWKAAAAPILDALGHQQLPSNNWPRVWWIPTGALSHFPVHAAGFHTKGSTKTVLDRVMSSYSSSIKALVYGRRHSVHRTTESGLEQALLVAMQETPCLPRSSALPFATKEVEMLVDLCPSLQLKAVMPLRRREEVLAHLRACKIFHFAGHGRSDPLDPSQSSLLLDDWEKSPLTVGDLRDHRIAESSPFLGYLSACSTSTNRVGRLVDEGIHLASAFQLAGFRHVIGTLWEVSDIHCVDVARVVYETIRDEGMTDVAICRGLHQAVRALRDGHIESTKEARDAELSDGELSDGEVCDEGCETTLESPLYWAPYIHFGV</sequence>
<evidence type="ECO:0000259" key="1">
    <source>
        <dbReference type="Pfam" id="PF12770"/>
    </source>
</evidence>
<dbReference type="Pfam" id="PF12770">
    <property type="entry name" value="CHAT"/>
    <property type="match status" value="1"/>
</dbReference>
<protein>
    <recommendedName>
        <fullName evidence="1">CHAT domain-containing protein</fullName>
    </recommendedName>
</protein>
<dbReference type="OrthoDB" id="9991317at2759"/>
<dbReference type="RefSeq" id="XP_033571399.1">
    <property type="nucleotide sequence ID" value="XM_033724561.1"/>
</dbReference>
<dbReference type="GeneID" id="54465454"/>
<dbReference type="InterPro" id="IPR024983">
    <property type="entry name" value="CHAT_dom"/>
</dbReference>
<name>A0A6A6Y8H7_9PEZI</name>
<reference evidence="4" key="2">
    <citation type="submission" date="2020-04" db="EMBL/GenBank/DDBJ databases">
        <authorList>
            <consortium name="NCBI Genome Project"/>
        </authorList>
    </citation>
    <scope>NUCLEOTIDE SEQUENCE</scope>
    <source>
        <strain evidence="4">CBS 304.34</strain>
    </source>
</reference>
<gene>
    <name evidence="2 4" type="ORF">BDZ99DRAFT_511648</name>
</gene>
<dbReference type="InterPro" id="IPR012344">
    <property type="entry name" value="Matrix_HIV/RSV_N"/>
</dbReference>
<evidence type="ECO:0000313" key="3">
    <source>
        <dbReference type="Proteomes" id="UP000504636"/>
    </source>
</evidence>
<evidence type="ECO:0000313" key="2">
    <source>
        <dbReference type="EMBL" id="KAF2804435.1"/>
    </source>
</evidence>
<dbReference type="AlphaFoldDB" id="A0A6A6Y8H7"/>
<organism evidence="2">
    <name type="scientific">Mytilinidion resinicola</name>
    <dbReference type="NCBI Taxonomy" id="574789"/>
    <lineage>
        <taxon>Eukaryota</taxon>
        <taxon>Fungi</taxon>
        <taxon>Dikarya</taxon>
        <taxon>Ascomycota</taxon>
        <taxon>Pezizomycotina</taxon>
        <taxon>Dothideomycetes</taxon>
        <taxon>Pleosporomycetidae</taxon>
        <taxon>Mytilinidiales</taxon>
        <taxon>Mytilinidiaceae</taxon>
        <taxon>Mytilinidion</taxon>
    </lineage>
</organism>